<comment type="subcellular location">
    <subcellularLocation>
        <location evidence="1 6">Secreted</location>
    </subcellularLocation>
</comment>
<dbReference type="SUPFAM" id="SSF47266">
    <property type="entry name" value="4-helical cytokines"/>
    <property type="match status" value="1"/>
</dbReference>
<dbReference type="GO" id="GO:1900745">
    <property type="term" value="P:positive regulation of p38MAPK cascade"/>
    <property type="evidence" value="ECO:0007669"/>
    <property type="project" value="TreeGrafter"/>
</dbReference>
<protein>
    <recommendedName>
        <fullName evidence="3 6">Leptin</fullName>
    </recommendedName>
    <alternativeName>
        <fullName evidence="5 6">Obesity factor</fullName>
    </alternativeName>
</protein>
<evidence type="ECO:0000256" key="3">
    <source>
        <dbReference type="ARBA" id="ARBA00021421"/>
    </source>
</evidence>
<gene>
    <name evidence="10" type="primary">LEP</name>
</gene>
<feature type="chain" id="PRO_5041731786" description="Leptin" evidence="8">
    <location>
        <begin position="27"/>
        <end position="165"/>
    </location>
</feature>
<name>A0AA97L7S1_EUBMA</name>
<proteinExistence type="inferred from homology"/>
<feature type="signal peptide" evidence="8">
    <location>
        <begin position="1"/>
        <end position="26"/>
    </location>
</feature>
<evidence type="ECO:0000256" key="4">
    <source>
        <dbReference type="ARBA" id="ARBA00022525"/>
    </source>
</evidence>
<dbReference type="Pfam" id="PF02024">
    <property type="entry name" value="Leptin"/>
    <property type="match status" value="1"/>
</dbReference>
<dbReference type="GO" id="GO:0046427">
    <property type="term" value="P:positive regulation of receptor signaling pathway via JAK-STAT"/>
    <property type="evidence" value="ECO:0007669"/>
    <property type="project" value="TreeGrafter"/>
</dbReference>
<keyword evidence="8" id="KW-0732">Signal</keyword>
<organism evidence="9 10">
    <name type="scientific">Eublepharis macularius</name>
    <name type="common">Leopard gecko</name>
    <name type="synonym">Cyrtodactylus macularius</name>
    <dbReference type="NCBI Taxonomy" id="481883"/>
    <lineage>
        <taxon>Eukaryota</taxon>
        <taxon>Metazoa</taxon>
        <taxon>Chordata</taxon>
        <taxon>Craniata</taxon>
        <taxon>Vertebrata</taxon>
        <taxon>Euteleostomi</taxon>
        <taxon>Lepidosauria</taxon>
        <taxon>Squamata</taxon>
        <taxon>Bifurcata</taxon>
        <taxon>Gekkota</taxon>
        <taxon>Eublepharidae</taxon>
        <taxon>Eublepharinae</taxon>
        <taxon>Eublepharis</taxon>
    </lineage>
</organism>
<dbReference type="GO" id="GO:0032868">
    <property type="term" value="P:response to insulin"/>
    <property type="evidence" value="ECO:0007669"/>
    <property type="project" value="TreeGrafter"/>
</dbReference>
<dbReference type="GO" id="GO:0006112">
    <property type="term" value="P:energy reserve metabolic process"/>
    <property type="evidence" value="ECO:0007669"/>
    <property type="project" value="TreeGrafter"/>
</dbReference>
<dbReference type="Proteomes" id="UP001190640">
    <property type="component" value="Chromosome 9"/>
</dbReference>
<dbReference type="GO" id="GO:0005615">
    <property type="term" value="C:extracellular space"/>
    <property type="evidence" value="ECO:0007669"/>
    <property type="project" value="TreeGrafter"/>
</dbReference>
<comment type="function">
    <text evidence="6">Key player in the regulation of energy balance and body weight control. Once released into the circulation, has central and peripheral effects by binding LEPR, found in many tissues, which results in the activation of several major signaling pathways.</text>
</comment>
<dbReference type="KEGG" id="emc:129336271"/>
<evidence type="ECO:0000313" key="9">
    <source>
        <dbReference type="Proteomes" id="UP001190640"/>
    </source>
</evidence>
<dbReference type="GO" id="GO:0051428">
    <property type="term" value="F:peptide hormone receptor binding"/>
    <property type="evidence" value="ECO:0007669"/>
    <property type="project" value="TreeGrafter"/>
</dbReference>
<dbReference type="GO" id="GO:0051897">
    <property type="term" value="P:positive regulation of phosphatidylinositol 3-kinase/protein kinase B signal transduction"/>
    <property type="evidence" value="ECO:0007669"/>
    <property type="project" value="TreeGrafter"/>
</dbReference>
<evidence type="ECO:0000256" key="5">
    <source>
        <dbReference type="ARBA" id="ARBA00030981"/>
    </source>
</evidence>
<keyword evidence="9" id="KW-1185">Reference proteome</keyword>
<dbReference type="GO" id="GO:0006629">
    <property type="term" value="P:lipid metabolic process"/>
    <property type="evidence" value="ECO:0007669"/>
    <property type="project" value="TreeGrafter"/>
</dbReference>
<sequence>MGAPGISARGLLCLWLAFLCGRRVEADLSSDIKVLSEITISRVQQFPELSLKISGLEFIPERPPAARLGAIDQALERFQQVLGQLLGQAPAAQVSNDVENLRSLLRRLAARLGCALHTPSSRGDLGDLRDRLADSSFTVVSVTFDRLRELLRFIQEHVDDVRSCY</sequence>
<dbReference type="CTD" id="3952"/>
<keyword evidence="4 6" id="KW-0964">Secreted</keyword>
<evidence type="ECO:0000313" key="10">
    <source>
        <dbReference type="RefSeq" id="XP_054845358.1"/>
    </source>
</evidence>
<dbReference type="InterPro" id="IPR000065">
    <property type="entry name" value="Leptin"/>
</dbReference>
<dbReference type="PANTHER" id="PTHR11724:SF1">
    <property type="entry name" value="LEPTIN"/>
    <property type="match status" value="1"/>
</dbReference>
<evidence type="ECO:0000256" key="8">
    <source>
        <dbReference type="SAM" id="SignalP"/>
    </source>
</evidence>
<dbReference type="GO" id="GO:0038108">
    <property type="term" value="P:negative regulation of appetite by leptin-mediated signaling pathway"/>
    <property type="evidence" value="ECO:0007669"/>
    <property type="project" value="TreeGrafter"/>
</dbReference>
<evidence type="ECO:0000256" key="7">
    <source>
        <dbReference type="PIRSR" id="PIRSR001837-1"/>
    </source>
</evidence>
<reference evidence="10" key="1">
    <citation type="submission" date="2025-08" db="UniProtKB">
        <authorList>
            <consortium name="RefSeq"/>
        </authorList>
    </citation>
    <scope>IDENTIFICATION</scope>
    <source>
        <tissue evidence="10">Blood</tissue>
    </source>
</reference>
<feature type="disulfide bond" evidence="7">
    <location>
        <begin position="114"/>
        <end position="164"/>
    </location>
</feature>
<dbReference type="Gene3D" id="1.20.1250.10">
    <property type="match status" value="1"/>
</dbReference>
<dbReference type="InterPro" id="IPR009079">
    <property type="entry name" value="4_helix_cytokine-like_core"/>
</dbReference>
<accession>A0AA97L7S1</accession>
<dbReference type="AlphaFoldDB" id="A0AA97L7S1"/>
<keyword evidence="7" id="KW-1015">Disulfide bond</keyword>
<evidence type="ECO:0000256" key="2">
    <source>
        <dbReference type="ARBA" id="ARBA00005834"/>
    </source>
</evidence>
<dbReference type="GO" id="GO:0032008">
    <property type="term" value="P:positive regulation of TOR signaling"/>
    <property type="evidence" value="ECO:0007669"/>
    <property type="project" value="TreeGrafter"/>
</dbReference>
<dbReference type="GO" id="GO:0005179">
    <property type="term" value="F:hormone activity"/>
    <property type="evidence" value="ECO:0007669"/>
    <property type="project" value="InterPro"/>
</dbReference>
<dbReference type="RefSeq" id="XP_054845358.1">
    <property type="nucleotide sequence ID" value="XM_054989383.1"/>
</dbReference>
<dbReference type="GeneID" id="129336271"/>
<dbReference type="PIRSF" id="PIRSF001837">
    <property type="entry name" value="Leptin"/>
    <property type="match status" value="1"/>
</dbReference>
<comment type="similarity">
    <text evidence="2 6">Belongs to the leptin family.</text>
</comment>
<evidence type="ECO:0000256" key="1">
    <source>
        <dbReference type="ARBA" id="ARBA00004613"/>
    </source>
</evidence>
<evidence type="ECO:0000256" key="6">
    <source>
        <dbReference type="PIRNR" id="PIRNR001837"/>
    </source>
</evidence>
<dbReference type="PANTHER" id="PTHR11724">
    <property type="entry name" value="LEPTIN"/>
    <property type="match status" value="1"/>
</dbReference>